<feature type="non-terminal residue" evidence="3">
    <location>
        <position position="1"/>
    </location>
</feature>
<name>A0A812L9U6_9DINO</name>
<feature type="region of interest" description="Disordered" evidence="1">
    <location>
        <begin position="49"/>
        <end position="95"/>
    </location>
</feature>
<feature type="compositionally biased region" description="Polar residues" evidence="1">
    <location>
        <begin position="78"/>
        <end position="95"/>
    </location>
</feature>
<dbReference type="InterPro" id="IPR012340">
    <property type="entry name" value="NA-bd_OB-fold"/>
</dbReference>
<feature type="domain" description="CSD" evidence="2">
    <location>
        <begin position="1"/>
        <end position="64"/>
    </location>
</feature>
<evidence type="ECO:0000313" key="4">
    <source>
        <dbReference type="Proteomes" id="UP000601435"/>
    </source>
</evidence>
<sequence length="95" mass="10219">FGFVARDDGGRGARHGRGDVFLHFSDLEPGIGSSELAVGARVKFYWEPADAQRGPGGRARRVSLTELPEPARSPKQEGFQSQSQPSVSTPRTPPS</sequence>
<keyword evidence="4" id="KW-1185">Reference proteome</keyword>
<protein>
    <recommendedName>
        <fullName evidence="2">CSD domain-containing protein</fullName>
    </recommendedName>
</protein>
<dbReference type="Gene3D" id="2.40.50.140">
    <property type="entry name" value="Nucleic acid-binding proteins"/>
    <property type="match status" value="1"/>
</dbReference>
<evidence type="ECO:0000259" key="2">
    <source>
        <dbReference type="PROSITE" id="PS51857"/>
    </source>
</evidence>
<dbReference type="PROSITE" id="PS51857">
    <property type="entry name" value="CSD_2"/>
    <property type="match status" value="1"/>
</dbReference>
<accession>A0A812L9U6</accession>
<dbReference type="AlphaFoldDB" id="A0A812L9U6"/>
<evidence type="ECO:0000256" key="1">
    <source>
        <dbReference type="SAM" id="MobiDB-lite"/>
    </source>
</evidence>
<comment type="caution">
    <text evidence="3">The sequence shown here is derived from an EMBL/GenBank/DDBJ whole genome shotgun (WGS) entry which is preliminary data.</text>
</comment>
<dbReference type="InterPro" id="IPR002059">
    <property type="entry name" value="CSP_DNA-bd"/>
</dbReference>
<gene>
    <name evidence="3" type="ORF">SNEC2469_LOCUS4076</name>
</gene>
<reference evidence="3" key="1">
    <citation type="submission" date="2021-02" db="EMBL/GenBank/DDBJ databases">
        <authorList>
            <person name="Dougan E. K."/>
            <person name="Rhodes N."/>
            <person name="Thang M."/>
            <person name="Chan C."/>
        </authorList>
    </citation>
    <scope>NUCLEOTIDE SEQUENCE</scope>
</reference>
<evidence type="ECO:0000313" key="3">
    <source>
        <dbReference type="EMBL" id="CAE7237694.1"/>
    </source>
</evidence>
<dbReference type="EMBL" id="CAJNJA010008544">
    <property type="protein sequence ID" value="CAE7237694.1"/>
    <property type="molecule type" value="Genomic_DNA"/>
</dbReference>
<dbReference type="SUPFAM" id="SSF50249">
    <property type="entry name" value="Nucleic acid-binding proteins"/>
    <property type="match status" value="1"/>
</dbReference>
<organism evidence="3 4">
    <name type="scientific">Symbiodinium necroappetens</name>
    <dbReference type="NCBI Taxonomy" id="1628268"/>
    <lineage>
        <taxon>Eukaryota</taxon>
        <taxon>Sar</taxon>
        <taxon>Alveolata</taxon>
        <taxon>Dinophyceae</taxon>
        <taxon>Suessiales</taxon>
        <taxon>Symbiodiniaceae</taxon>
        <taxon>Symbiodinium</taxon>
    </lineage>
</organism>
<dbReference type="GO" id="GO:0003676">
    <property type="term" value="F:nucleic acid binding"/>
    <property type="evidence" value="ECO:0007669"/>
    <property type="project" value="InterPro"/>
</dbReference>
<dbReference type="OrthoDB" id="438177at2759"/>
<proteinExistence type="predicted"/>
<dbReference type="Proteomes" id="UP000601435">
    <property type="component" value="Unassembled WGS sequence"/>
</dbReference>